<protein>
    <submittedName>
        <fullName evidence="1">Uncharacterized protein</fullName>
    </submittedName>
</protein>
<dbReference type="EMBL" id="SNYC01000003">
    <property type="protein sequence ID" value="TDQ11019.1"/>
    <property type="molecule type" value="Genomic_DNA"/>
</dbReference>
<sequence length="49" mass="5502">MTKVAAFHSIKQNVYHDNNKCTEGNNIEKENLRQGTGGKAKCSHCIRLN</sequence>
<gene>
    <name evidence="1" type="ORF">ATK78_0133</name>
</gene>
<organism evidence="1 2">
    <name type="scientific">Pedobacter metabolipauper</name>
    <dbReference type="NCBI Taxonomy" id="425513"/>
    <lineage>
        <taxon>Bacteria</taxon>
        <taxon>Pseudomonadati</taxon>
        <taxon>Bacteroidota</taxon>
        <taxon>Sphingobacteriia</taxon>
        <taxon>Sphingobacteriales</taxon>
        <taxon>Sphingobacteriaceae</taxon>
        <taxon>Pedobacter</taxon>
    </lineage>
</organism>
<evidence type="ECO:0000313" key="1">
    <source>
        <dbReference type="EMBL" id="TDQ11019.1"/>
    </source>
</evidence>
<proteinExistence type="predicted"/>
<name>A0A4R6SZ19_9SPHI</name>
<keyword evidence="2" id="KW-1185">Reference proteome</keyword>
<dbReference type="Proteomes" id="UP000295620">
    <property type="component" value="Unassembled WGS sequence"/>
</dbReference>
<comment type="caution">
    <text evidence="1">The sequence shown here is derived from an EMBL/GenBank/DDBJ whole genome shotgun (WGS) entry which is preliminary data.</text>
</comment>
<reference evidence="1 2" key="1">
    <citation type="submission" date="2019-03" db="EMBL/GenBank/DDBJ databases">
        <title>Genomic Encyclopedia of Archaeal and Bacterial Type Strains, Phase II (KMG-II): from individual species to whole genera.</title>
        <authorList>
            <person name="Goeker M."/>
        </authorList>
    </citation>
    <scope>NUCLEOTIDE SEQUENCE [LARGE SCALE GENOMIC DNA]</scope>
    <source>
        <strain evidence="1 2">DSM 19035</strain>
    </source>
</reference>
<accession>A0A4R6SZ19</accession>
<evidence type="ECO:0000313" key="2">
    <source>
        <dbReference type="Proteomes" id="UP000295620"/>
    </source>
</evidence>
<dbReference type="AlphaFoldDB" id="A0A4R6SZ19"/>